<dbReference type="EMBL" id="CVRI01000048">
    <property type="protein sequence ID" value="CRK98875.1"/>
    <property type="molecule type" value="Genomic_DNA"/>
</dbReference>
<dbReference type="Proteomes" id="UP000183832">
    <property type="component" value="Unassembled WGS sequence"/>
</dbReference>
<protein>
    <submittedName>
        <fullName evidence="1">CLUMA_CG012454, isoform A</fullName>
    </submittedName>
</protein>
<dbReference type="AlphaFoldDB" id="A0A1J1IF86"/>
<keyword evidence="2" id="KW-1185">Reference proteome</keyword>
<organism evidence="1 2">
    <name type="scientific">Clunio marinus</name>
    <dbReference type="NCBI Taxonomy" id="568069"/>
    <lineage>
        <taxon>Eukaryota</taxon>
        <taxon>Metazoa</taxon>
        <taxon>Ecdysozoa</taxon>
        <taxon>Arthropoda</taxon>
        <taxon>Hexapoda</taxon>
        <taxon>Insecta</taxon>
        <taxon>Pterygota</taxon>
        <taxon>Neoptera</taxon>
        <taxon>Endopterygota</taxon>
        <taxon>Diptera</taxon>
        <taxon>Nematocera</taxon>
        <taxon>Chironomoidea</taxon>
        <taxon>Chironomidae</taxon>
        <taxon>Clunio</taxon>
    </lineage>
</organism>
<gene>
    <name evidence="1" type="ORF">CLUMA_CG012454</name>
</gene>
<sequence length="61" mass="7197">MDRTGPKSRFPLSKIYLPYHHKEKHEINSVKTELKADIFEMNCLYSSFIQQTADTYRNSST</sequence>
<proteinExistence type="predicted"/>
<evidence type="ECO:0000313" key="1">
    <source>
        <dbReference type="EMBL" id="CRK98875.1"/>
    </source>
</evidence>
<evidence type="ECO:0000313" key="2">
    <source>
        <dbReference type="Proteomes" id="UP000183832"/>
    </source>
</evidence>
<reference evidence="1 2" key="1">
    <citation type="submission" date="2015-04" db="EMBL/GenBank/DDBJ databases">
        <authorList>
            <person name="Syromyatnikov M.Y."/>
            <person name="Popov V.N."/>
        </authorList>
    </citation>
    <scope>NUCLEOTIDE SEQUENCE [LARGE SCALE GENOMIC DNA]</scope>
</reference>
<name>A0A1J1IF86_9DIPT</name>
<accession>A0A1J1IF86</accession>